<feature type="compositionally biased region" description="Low complexity" evidence="1">
    <location>
        <begin position="68"/>
        <end position="83"/>
    </location>
</feature>
<reference evidence="3 4" key="1">
    <citation type="submission" date="2020-02" db="EMBL/GenBank/DDBJ databases">
        <authorList>
            <person name="Ferguson B K."/>
        </authorList>
    </citation>
    <scope>NUCLEOTIDE SEQUENCE [LARGE SCALE GENOMIC DNA]</scope>
</reference>
<dbReference type="Proteomes" id="UP000479000">
    <property type="component" value="Unassembled WGS sequence"/>
</dbReference>
<feature type="non-terminal residue" evidence="3">
    <location>
        <position position="460"/>
    </location>
</feature>
<feature type="region of interest" description="Disordered" evidence="1">
    <location>
        <begin position="68"/>
        <end position="112"/>
    </location>
</feature>
<feature type="signal peptide" evidence="2">
    <location>
        <begin position="1"/>
        <end position="28"/>
    </location>
</feature>
<organism evidence="3 4">
    <name type="scientific">Nesidiocoris tenuis</name>
    <dbReference type="NCBI Taxonomy" id="355587"/>
    <lineage>
        <taxon>Eukaryota</taxon>
        <taxon>Metazoa</taxon>
        <taxon>Ecdysozoa</taxon>
        <taxon>Arthropoda</taxon>
        <taxon>Hexapoda</taxon>
        <taxon>Insecta</taxon>
        <taxon>Pterygota</taxon>
        <taxon>Neoptera</taxon>
        <taxon>Paraneoptera</taxon>
        <taxon>Hemiptera</taxon>
        <taxon>Heteroptera</taxon>
        <taxon>Panheteroptera</taxon>
        <taxon>Cimicomorpha</taxon>
        <taxon>Miridae</taxon>
        <taxon>Dicyphina</taxon>
        <taxon>Nesidiocoris</taxon>
    </lineage>
</organism>
<evidence type="ECO:0000256" key="1">
    <source>
        <dbReference type="SAM" id="MobiDB-lite"/>
    </source>
</evidence>
<name>A0A6H5FYC5_9HEMI</name>
<gene>
    <name evidence="3" type="ORF">NTEN_LOCUS1402</name>
</gene>
<keyword evidence="2" id="KW-0732">Signal</keyword>
<accession>A0A6H5FYC5</accession>
<protein>
    <recommendedName>
        <fullName evidence="5">CUB domain-containing protein</fullName>
    </recommendedName>
</protein>
<keyword evidence="4" id="KW-1185">Reference proteome</keyword>
<dbReference type="AlphaFoldDB" id="A0A6H5FYC5"/>
<evidence type="ECO:0000256" key="2">
    <source>
        <dbReference type="SAM" id="SignalP"/>
    </source>
</evidence>
<evidence type="ECO:0000313" key="4">
    <source>
        <dbReference type="Proteomes" id="UP000479000"/>
    </source>
</evidence>
<sequence>MSWTVTRALPCALLLLLSICITPNRAAAKENDADKPKRHLRRNELAIQGANHHQHYYDQPSPPAPIGPITITTITTPTTTTSNHHQHKPPPPPSLPSDSVHRSESKFKKSQITHRPMLWLDQALRERVSVEPLNSGSIDLKSLCAYGMKFGADFTVRPDTPIRSCHLLKTTARSQFNEHHAKLVADTQRRPYHLQQLEDVLPDVTGKRPEQNWATWHGIQLEPSQQDNVHVKSVVIFVVIGVSSLCVPFDMSQKRPNLIPIVDTSNRLYQYHLCFSQFCHSKPVSGEAAKRSDHCNKTVDIYEDVTSPEVTPETFGRPMTCWYRFRSFRGTPRDWILRIRFKKFKVGTLVNATTCLGGYMQSVGTMFQRSWPGIDASPLLPPNILPYAVQSPLERILNSHPEHFSALSCIISTRSISNAFPTGGGGYVSLAFRGYLANLSFGFGGRAFSTEQLSLPTATR</sequence>
<evidence type="ECO:0008006" key="5">
    <source>
        <dbReference type="Google" id="ProtNLM"/>
    </source>
</evidence>
<dbReference type="EMBL" id="CADCXU010002008">
    <property type="protein sequence ID" value="CAA9994586.1"/>
    <property type="molecule type" value="Genomic_DNA"/>
</dbReference>
<proteinExistence type="predicted"/>
<evidence type="ECO:0000313" key="3">
    <source>
        <dbReference type="EMBL" id="CAA9994586.1"/>
    </source>
</evidence>
<feature type="chain" id="PRO_5026218609" description="CUB domain-containing protein" evidence="2">
    <location>
        <begin position="29"/>
        <end position="460"/>
    </location>
</feature>
<dbReference type="OrthoDB" id="6155811at2759"/>